<accession>M6YBE2</accession>
<evidence type="ECO:0000313" key="2">
    <source>
        <dbReference type="Proteomes" id="UP000012138"/>
    </source>
</evidence>
<proteinExistence type="predicted"/>
<gene>
    <name evidence="1" type="ORF">LEP1GSC024_4322</name>
</gene>
<name>M6YBE2_9LEPT</name>
<sequence length="69" mass="8212">MDFYFRNKLFTFYFCQWIWVVFHYNSIRTHSINGSKSLLSHSHSHSLKINLSVSKTIFYPSKSQNGGFM</sequence>
<evidence type="ECO:0000313" key="1">
    <source>
        <dbReference type="EMBL" id="EMO91075.1"/>
    </source>
</evidence>
<comment type="caution">
    <text evidence="1">The sequence shown here is derived from an EMBL/GenBank/DDBJ whole genome shotgun (WGS) entry which is preliminary data.</text>
</comment>
<dbReference type="EMBL" id="AKXB02000020">
    <property type="protein sequence ID" value="EMO91075.1"/>
    <property type="molecule type" value="Genomic_DNA"/>
</dbReference>
<dbReference type="AlphaFoldDB" id="M6YBE2"/>
<dbReference type="Proteomes" id="UP000012138">
    <property type="component" value="Unassembled WGS sequence"/>
</dbReference>
<protein>
    <submittedName>
        <fullName evidence="1">Uncharacterized protein</fullName>
    </submittedName>
</protein>
<organism evidence="1 2">
    <name type="scientific">Leptospira noguchii str. 2001034031</name>
    <dbReference type="NCBI Taxonomy" id="1193053"/>
    <lineage>
        <taxon>Bacteria</taxon>
        <taxon>Pseudomonadati</taxon>
        <taxon>Spirochaetota</taxon>
        <taxon>Spirochaetia</taxon>
        <taxon>Leptospirales</taxon>
        <taxon>Leptospiraceae</taxon>
        <taxon>Leptospira</taxon>
    </lineage>
</organism>
<reference evidence="1 2" key="1">
    <citation type="submission" date="2013-01" db="EMBL/GenBank/DDBJ databases">
        <authorList>
            <person name="Harkins D.M."/>
            <person name="Durkin A.S."/>
            <person name="Brinkac L.M."/>
            <person name="Haft D.H."/>
            <person name="Selengut J.D."/>
            <person name="Sanka R."/>
            <person name="DePew J."/>
            <person name="Purushe J."/>
            <person name="Whelen A.C."/>
            <person name="Vinetz J.M."/>
            <person name="Sutton G.G."/>
            <person name="Nierman W.C."/>
            <person name="Fouts D.E."/>
        </authorList>
    </citation>
    <scope>NUCLEOTIDE SEQUENCE [LARGE SCALE GENOMIC DNA]</scope>
    <source>
        <strain evidence="1 2">2001034031</strain>
    </source>
</reference>